<feature type="region of interest" description="Disordered" evidence="1">
    <location>
        <begin position="39"/>
        <end position="141"/>
    </location>
</feature>
<evidence type="ECO:0000256" key="1">
    <source>
        <dbReference type="SAM" id="MobiDB-lite"/>
    </source>
</evidence>
<name>A0A9W7AYL8_9STRA</name>
<gene>
    <name evidence="2" type="ORF">TrST_g9184</name>
</gene>
<evidence type="ECO:0000313" key="2">
    <source>
        <dbReference type="EMBL" id="GMH77393.1"/>
    </source>
</evidence>
<feature type="compositionally biased region" description="Polar residues" evidence="1">
    <location>
        <begin position="82"/>
        <end position="94"/>
    </location>
</feature>
<dbReference type="Proteomes" id="UP001165085">
    <property type="component" value="Unassembled WGS sequence"/>
</dbReference>
<accession>A0A9W7AYL8</accession>
<protein>
    <submittedName>
        <fullName evidence="2">Uncharacterized protein</fullName>
    </submittedName>
</protein>
<dbReference type="EMBL" id="BRXY01000207">
    <property type="protein sequence ID" value="GMH77393.1"/>
    <property type="molecule type" value="Genomic_DNA"/>
</dbReference>
<feature type="compositionally biased region" description="Basic and acidic residues" evidence="1">
    <location>
        <begin position="39"/>
        <end position="78"/>
    </location>
</feature>
<evidence type="ECO:0000313" key="3">
    <source>
        <dbReference type="Proteomes" id="UP001165085"/>
    </source>
</evidence>
<dbReference type="AlphaFoldDB" id="A0A9W7AYL8"/>
<keyword evidence="3" id="KW-1185">Reference proteome</keyword>
<sequence>MFSSILTIKKELHKFYDIVRATSPRDIMSPLFKEFKTNEDRQIDEKKKLKEKMDKTQQDKKDLAKQLAKVSEKLRSIESFDASENGSDSMSIYSEENEGDPCGNETAGALPPPTSPGHNGAAKKNVGKRVSMALSKNPGRD</sequence>
<comment type="caution">
    <text evidence="2">The sequence shown here is derived from an EMBL/GenBank/DDBJ whole genome shotgun (WGS) entry which is preliminary data.</text>
</comment>
<dbReference type="OrthoDB" id="10610102at2759"/>
<organism evidence="2 3">
    <name type="scientific">Triparma strigata</name>
    <dbReference type="NCBI Taxonomy" id="1606541"/>
    <lineage>
        <taxon>Eukaryota</taxon>
        <taxon>Sar</taxon>
        <taxon>Stramenopiles</taxon>
        <taxon>Ochrophyta</taxon>
        <taxon>Bolidophyceae</taxon>
        <taxon>Parmales</taxon>
        <taxon>Triparmaceae</taxon>
        <taxon>Triparma</taxon>
    </lineage>
</organism>
<reference evidence="3" key="1">
    <citation type="journal article" date="2023" name="Commun. Biol.">
        <title>Genome analysis of Parmales, the sister group of diatoms, reveals the evolutionary specialization of diatoms from phago-mixotrophs to photoautotrophs.</title>
        <authorList>
            <person name="Ban H."/>
            <person name="Sato S."/>
            <person name="Yoshikawa S."/>
            <person name="Yamada K."/>
            <person name="Nakamura Y."/>
            <person name="Ichinomiya M."/>
            <person name="Sato N."/>
            <person name="Blanc-Mathieu R."/>
            <person name="Endo H."/>
            <person name="Kuwata A."/>
            <person name="Ogata H."/>
        </authorList>
    </citation>
    <scope>NUCLEOTIDE SEQUENCE [LARGE SCALE GENOMIC DNA]</scope>
    <source>
        <strain evidence="3">NIES 3701</strain>
    </source>
</reference>
<proteinExistence type="predicted"/>